<dbReference type="EMBL" id="JBHSQI010000001">
    <property type="protein sequence ID" value="MFC6152410.1"/>
    <property type="molecule type" value="Genomic_DNA"/>
</dbReference>
<feature type="compositionally biased region" description="Basic and acidic residues" evidence="1">
    <location>
        <begin position="503"/>
        <end position="516"/>
    </location>
</feature>
<proteinExistence type="predicted"/>
<keyword evidence="4" id="KW-1185">Reference proteome</keyword>
<organism evidence="3 4">
    <name type="scientific">Nocardioides yefusunii</name>
    <dbReference type="NCBI Taxonomy" id="2500546"/>
    <lineage>
        <taxon>Bacteria</taxon>
        <taxon>Bacillati</taxon>
        <taxon>Actinomycetota</taxon>
        <taxon>Actinomycetes</taxon>
        <taxon>Propionibacteriales</taxon>
        <taxon>Nocardioidaceae</taxon>
        <taxon>Nocardioides</taxon>
    </lineage>
</organism>
<name>A0ABW1QUX8_9ACTN</name>
<feature type="region of interest" description="Disordered" evidence="1">
    <location>
        <begin position="489"/>
        <end position="523"/>
    </location>
</feature>
<dbReference type="RefSeq" id="WP_128220669.1">
    <property type="nucleotide sequence ID" value="NZ_CP034929.1"/>
</dbReference>
<evidence type="ECO:0000313" key="4">
    <source>
        <dbReference type="Proteomes" id="UP001596098"/>
    </source>
</evidence>
<feature type="compositionally biased region" description="Basic residues" evidence="1">
    <location>
        <begin position="489"/>
        <end position="502"/>
    </location>
</feature>
<evidence type="ECO:0000256" key="1">
    <source>
        <dbReference type="SAM" id="MobiDB-lite"/>
    </source>
</evidence>
<feature type="chain" id="PRO_5045653794" evidence="2">
    <location>
        <begin position="31"/>
        <end position="523"/>
    </location>
</feature>
<accession>A0ABW1QUX8</accession>
<evidence type="ECO:0000313" key="3">
    <source>
        <dbReference type="EMBL" id="MFC6152410.1"/>
    </source>
</evidence>
<gene>
    <name evidence="3" type="ORF">ACFPWU_01860</name>
</gene>
<protein>
    <submittedName>
        <fullName evidence="3">Uncharacterized protein</fullName>
    </submittedName>
</protein>
<reference evidence="4" key="1">
    <citation type="journal article" date="2019" name="Int. J. Syst. Evol. Microbiol.">
        <title>The Global Catalogue of Microorganisms (GCM) 10K type strain sequencing project: providing services to taxonomists for standard genome sequencing and annotation.</title>
        <authorList>
            <consortium name="The Broad Institute Genomics Platform"/>
            <consortium name="The Broad Institute Genome Sequencing Center for Infectious Disease"/>
            <person name="Wu L."/>
            <person name="Ma J."/>
        </authorList>
    </citation>
    <scope>NUCLEOTIDE SEQUENCE [LARGE SCALE GENOMIC DNA]</scope>
    <source>
        <strain evidence="4">DFY28</strain>
    </source>
</reference>
<keyword evidence="2" id="KW-0732">Signal</keyword>
<comment type="caution">
    <text evidence="3">The sequence shown here is derived from an EMBL/GenBank/DDBJ whole genome shotgun (WGS) entry which is preliminary data.</text>
</comment>
<dbReference type="Proteomes" id="UP001596098">
    <property type="component" value="Unassembled WGS sequence"/>
</dbReference>
<feature type="signal peptide" evidence="2">
    <location>
        <begin position="1"/>
        <end position="30"/>
    </location>
</feature>
<sequence>MPVPGPKRRFALSAVLALVLPLLGLSGASATDVPAIPETELSGFAEIRDPYVYVSTLEPNELINAGRVIHVDTEHADDTGFWYARETLRPQHDYKPRDFQWFYQTWGTTCATPNNFPLFSPWMNTWQCMNAPEHVATFEGADSARLACASRVAAEPWLLLELRTIDGRLQANCSGRNSLSAHTSMNHGLVPATAAEVMECAPWEAVGCRDKQYAWSKVKKDVVAELWRPAPDTCTGLPADANRHKSTVANLEAPADPACTGEELASNCPVGSVHAACTVNGAREQGSENPAYGWVIAEKLIYATDEVTKTATASSTQTRTRSGKSVKVTLHGKWRGHKVKRTQKGASKIVETAKVTVTRSVTQDTKMSAWVVGVGQSAAQAAAHAKKIGVPTALHLVTASFANLHQQAYDQSRAIAARDAQNEAIGAAETATYRSANAAEIAAATVDTRAKAVPLFKGDIASLEKTYQKAKKLKAKYVAAKKKYAKAKTVKKKRTTKKKRDVAKRDYQTASKEHASFLRSMKA</sequence>
<evidence type="ECO:0000256" key="2">
    <source>
        <dbReference type="SAM" id="SignalP"/>
    </source>
</evidence>